<evidence type="ECO:0000256" key="2">
    <source>
        <dbReference type="SAM" id="Phobius"/>
    </source>
</evidence>
<keyword evidence="2" id="KW-0812">Transmembrane</keyword>
<accession>A0A0N4ZX45</accession>
<keyword evidence="3" id="KW-1185">Reference proteome</keyword>
<sequence>MIASSNINEGNQTPSPKTPPDHNVPGHVNLSFEPYMFQASPVLPFYYSPYSEAWDKHYEDESIYSKAKYPVAICCFFLVIAIFAITYLILDAKIYYPIRNSKQQI</sequence>
<evidence type="ECO:0000313" key="3">
    <source>
        <dbReference type="Proteomes" id="UP000038045"/>
    </source>
</evidence>
<feature type="compositionally biased region" description="Polar residues" evidence="1">
    <location>
        <begin position="1"/>
        <end position="15"/>
    </location>
</feature>
<feature type="transmembrane region" description="Helical" evidence="2">
    <location>
        <begin position="69"/>
        <end position="90"/>
    </location>
</feature>
<feature type="region of interest" description="Disordered" evidence="1">
    <location>
        <begin position="1"/>
        <end position="26"/>
    </location>
</feature>
<keyword evidence="2" id="KW-1133">Transmembrane helix</keyword>
<dbReference type="Proteomes" id="UP000038045">
    <property type="component" value="Unplaced"/>
</dbReference>
<dbReference type="AlphaFoldDB" id="A0A0N4ZX45"/>
<organism evidence="3 4">
    <name type="scientific">Parastrongyloides trichosuri</name>
    <name type="common">Possum-specific nematode worm</name>
    <dbReference type="NCBI Taxonomy" id="131310"/>
    <lineage>
        <taxon>Eukaryota</taxon>
        <taxon>Metazoa</taxon>
        <taxon>Ecdysozoa</taxon>
        <taxon>Nematoda</taxon>
        <taxon>Chromadorea</taxon>
        <taxon>Rhabditida</taxon>
        <taxon>Tylenchina</taxon>
        <taxon>Panagrolaimomorpha</taxon>
        <taxon>Strongyloidoidea</taxon>
        <taxon>Strongyloididae</taxon>
        <taxon>Parastrongyloides</taxon>
    </lineage>
</organism>
<protein>
    <submittedName>
        <fullName evidence="4">Ovule protein</fullName>
    </submittedName>
</protein>
<evidence type="ECO:0000313" key="4">
    <source>
        <dbReference type="WBParaSite" id="PTRK_0001325900.1"/>
    </source>
</evidence>
<evidence type="ECO:0000256" key="1">
    <source>
        <dbReference type="SAM" id="MobiDB-lite"/>
    </source>
</evidence>
<keyword evidence="2" id="KW-0472">Membrane</keyword>
<reference evidence="4" key="1">
    <citation type="submission" date="2017-02" db="UniProtKB">
        <authorList>
            <consortium name="WormBaseParasite"/>
        </authorList>
    </citation>
    <scope>IDENTIFICATION</scope>
</reference>
<name>A0A0N4ZX45_PARTI</name>
<dbReference type="WBParaSite" id="PTRK_0001325900.1">
    <property type="protein sequence ID" value="PTRK_0001325900.1"/>
    <property type="gene ID" value="PTRK_0001325900"/>
</dbReference>
<proteinExistence type="predicted"/>